<dbReference type="CDD" id="cd01714">
    <property type="entry name" value="ETF_beta"/>
    <property type="match status" value="1"/>
</dbReference>
<dbReference type="Proteomes" id="UP000075806">
    <property type="component" value="Unassembled WGS sequence"/>
</dbReference>
<dbReference type="Pfam" id="PF01012">
    <property type="entry name" value="ETF"/>
    <property type="match status" value="1"/>
</dbReference>
<comment type="subunit">
    <text evidence="2">Heterodimer of an alpha and a beta subunit.</text>
</comment>
<protein>
    <recommendedName>
        <fullName evidence="3">Electron transfer flavoprotein subunit beta</fullName>
    </recommendedName>
</protein>
<dbReference type="RefSeq" id="WP_061948535.1">
    <property type="nucleotide sequence ID" value="NZ_LTAO01000012.1"/>
</dbReference>
<dbReference type="InterPro" id="IPR033948">
    <property type="entry name" value="ETF_beta_N"/>
</dbReference>
<evidence type="ECO:0000313" key="7">
    <source>
        <dbReference type="EMBL" id="KYG32237.1"/>
    </source>
</evidence>
<comment type="caution">
    <text evidence="7">The sequence shown here is derived from an EMBL/GenBank/DDBJ whole genome shotgun (WGS) entry which is preliminary data.</text>
</comment>
<sequence length="258" mass="28451">MRIYVLLKQTLDTEESLEIEDNKIVVDEGEKMINPYDEYAIEEALLQRDKHGGEVTAVSVGMEEIEVESSLRTAYAMGVDHAVWIQIEELAESDPHSTATILAAYLADKKADLIIGGNVSVDSGTGQVGPRLAEQLGINQATTILKLTIEDQAATVTRDVEGDEVVMKLPLPLLVTAQQGLNEPRYPSLPGIMKAKRKTIEELTLDDLSLDLQDVKAKTDTVKQYLPEQKEKGKQLEGTIHEQVQELVELLKTSVSQS</sequence>
<dbReference type="PIRSF" id="PIRSF000090">
    <property type="entry name" value="Beta-ETF"/>
    <property type="match status" value="1"/>
</dbReference>
<keyword evidence="4" id="KW-0813">Transport</keyword>
<evidence type="ECO:0000256" key="1">
    <source>
        <dbReference type="ARBA" id="ARBA00007557"/>
    </source>
</evidence>
<keyword evidence="8" id="KW-1185">Reference proteome</keyword>
<dbReference type="PANTHER" id="PTHR21294">
    <property type="entry name" value="ELECTRON TRANSFER FLAVOPROTEIN BETA-SUBUNIT"/>
    <property type="match status" value="1"/>
</dbReference>
<evidence type="ECO:0000256" key="4">
    <source>
        <dbReference type="ARBA" id="ARBA00022448"/>
    </source>
</evidence>
<dbReference type="OrthoDB" id="9804960at2"/>
<dbReference type="InterPro" id="IPR014730">
    <property type="entry name" value="ETF_a/b_N"/>
</dbReference>
<dbReference type="InterPro" id="IPR012255">
    <property type="entry name" value="ETF_b"/>
</dbReference>
<name>A0A161PGA7_9BACI</name>
<evidence type="ECO:0000313" key="8">
    <source>
        <dbReference type="Proteomes" id="UP000075806"/>
    </source>
</evidence>
<feature type="domain" description="Electron transfer flavoprotein alpha/beta-subunit N-terminal" evidence="6">
    <location>
        <begin position="22"/>
        <end position="212"/>
    </location>
</feature>
<dbReference type="Gene3D" id="3.40.50.620">
    <property type="entry name" value="HUPs"/>
    <property type="match status" value="1"/>
</dbReference>
<dbReference type="GO" id="GO:0005829">
    <property type="term" value="C:cytosol"/>
    <property type="evidence" value="ECO:0007669"/>
    <property type="project" value="TreeGrafter"/>
</dbReference>
<dbReference type="SMART" id="SM00893">
    <property type="entry name" value="ETF"/>
    <property type="match status" value="1"/>
</dbReference>
<dbReference type="STRING" id="519424.AZF04_05575"/>
<dbReference type="GO" id="GO:0009055">
    <property type="term" value="F:electron transfer activity"/>
    <property type="evidence" value="ECO:0007669"/>
    <property type="project" value="InterPro"/>
</dbReference>
<evidence type="ECO:0000256" key="3">
    <source>
        <dbReference type="ARBA" id="ARBA00016797"/>
    </source>
</evidence>
<keyword evidence="5" id="KW-0249">Electron transport</keyword>
<dbReference type="PANTHER" id="PTHR21294:SF8">
    <property type="entry name" value="ELECTRON TRANSFER FLAVOPROTEIN SUBUNIT BETA"/>
    <property type="match status" value="1"/>
</dbReference>
<organism evidence="7 8">
    <name type="scientific">Alkalihalobacillus trypoxylicola</name>
    <dbReference type="NCBI Taxonomy" id="519424"/>
    <lineage>
        <taxon>Bacteria</taxon>
        <taxon>Bacillati</taxon>
        <taxon>Bacillota</taxon>
        <taxon>Bacilli</taxon>
        <taxon>Bacillales</taxon>
        <taxon>Bacillaceae</taxon>
        <taxon>Alkalihalobacillus</taxon>
    </lineage>
</organism>
<evidence type="ECO:0000256" key="5">
    <source>
        <dbReference type="ARBA" id="ARBA00022982"/>
    </source>
</evidence>
<gene>
    <name evidence="7" type="ORF">AZF04_05575</name>
</gene>
<comment type="similarity">
    <text evidence="1">Belongs to the ETF beta-subunit/FixA family.</text>
</comment>
<dbReference type="AlphaFoldDB" id="A0A161PGA7"/>
<reference evidence="7" key="1">
    <citation type="submission" date="2016-02" db="EMBL/GenBank/DDBJ databases">
        <title>Genome sequence of Bacillus trypoxylicola KCTC 13244(T).</title>
        <authorList>
            <person name="Jeong H."/>
            <person name="Park S.-H."/>
            <person name="Choi S.-K."/>
        </authorList>
    </citation>
    <scope>NUCLEOTIDE SEQUENCE [LARGE SCALE GENOMIC DNA]</scope>
    <source>
        <strain evidence="7">KCTC 13244</strain>
    </source>
</reference>
<dbReference type="SUPFAM" id="SSF52402">
    <property type="entry name" value="Adenine nucleotide alpha hydrolases-like"/>
    <property type="match status" value="1"/>
</dbReference>
<accession>A0A161PGA7</accession>
<dbReference type="InterPro" id="IPR014729">
    <property type="entry name" value="Rossmann-like_a/b/a_fold"/>
</dbReference>
<proteinExistence type="inferred from homology"/>
<evidence type="ECO:0000256" key="2">
    <source>
        <dbReference type="ARBA" id="ARBA00011355"/>
    </source>
</evidence>
<evidence type="ECO:0000259" key="6">
    <source>
        <dbReference type="SMART" id="SM00893"/>
    </source>
</evidence>
<dbReference type="EMBL" id="LTAO01000012">
    <property type="protein sequence ID" value="KYG32237.1"/>
    <property type="molecule type" value="Genomic_DNA"/>
</dbReference>